<feature type="region of interest" description="Disordered" evidence="1">
    <location>
        <begin position="1"/>
        <end position="30"/>
    </location>
</feature>
<evidence type="ECO:0000256" key="2">
    <source>
        <dbReference type="SAM" id="Phobius"/>
    </source>
</evidence>
<keyword evidence="2" id="KW-0472">Membrane</keyword>
<dbReference type="Proteomes" id="UP001190700">
    <property type="component" value="Unassembled WGS sequence"/>
</dbReference>
<protein>
    <submittedName>
        <fullName evidence="3">Uncharacterized protein</fullName>
    </submittedName>
</protein>
<feature type="compositionally biased region" description="Polar residues" evidence="1">
    <location>
        <begin position="59"/>
        <end position="75"/>
    </location>
</feature>
<keyword evidence="4" id="KW-1185">Reference proteome</keyword>
<keyword evidence="2" id="KW-1133">Transmembrane helix</keyword>
<proteinExistence type="predicted"/>
<feature type="compositionally biased region" description="Polar residues" evidence="1">
    <location>
        <begin position="16"/>
        <end position="29"/>
    </location>
</feature>
<comment type="caution">
    <text evidence="3">The sequence shown here is derived from an EMBL/GenBank/DDBJ whole genome shotgun (WGS) entry which is preliminary data.</text>
</comment>
<feature type="region of interest" description="Disordered" evidence="1">
    <location>
        <begin position="50"/>
        <end position="75"/>
    </location>
</feature>
<evidence type="ECO:0000313" key="3">
    <source>
        <dbReference type="EMBL" id="KAK3255865.1"/>
    </source>
</evidence>
<feature type="transmembrane region" description="Helical" evidence="2">
    <location>
        <begin position="194"/>
        <end position="212"/>
    </location>
</feature>
<keyword evidence="2" id="KW-0812">Transmembrane</keyword>
<name>A0AAE0FA64_9CHLO</name>
<evidence type="ECO:0000313" key="4">
    <source>
        <dbReference type="Proteomes" id="UP001190700"/>
    </source>
</evidence>
<gene>
    <name evidence="3" type="ORF">CYMTET_34975</name>
</gene>
<reference evidence="3 4" key="1">
    <citation type="journal article" date="2015" name="Genome Biol. Evol.">
        <title>Comparative Genomics of a Bacterivorous Green Alga Reveals Evolutionary Causalities and Consequences of Phago-Mixotrophic Mode of Nutrition.</title>
        <authorList>
            <person name="Burns J.A."/>
            <person name="Paasch A."/>
            <person name="Narechania A."/>
            <person name="Kim E."/>
        </authorList>
    </citation>
    <scope>NUCLEOTIDE SEQUENCE [LARGE SCALE GENOMIC DNA]</scope>
    <source>
        <strain evidence="3 4">PLY_AMNH</strain>
    </source>
</reference>
<feature type="non-terminal residue" evidence="3">
    <location>
        <position position="1"/>
    </location>
</feature>
<dbReference type="AlphaFoldDB" id="A0AAE0FA64"/>
<organism evidence="3 4">
    <name type="scientific">Cymbomonas tetramitiformis</name>
    <dbReference type="NCBI Taxonomy" id="36881"/>
    <lineage>
        <taxon>Eukaryota</taxon>
        <taxon>Viridiplantae</taxon>
        <taxon>Chlorophyta</taxon>
        <taxon>Pyramimonadophyceae</taxon>
        <taxon>Pyramimonadales</taxon>
        <taxon>Pyramimonadaceae</taxon>
        <taxon>Cymbomonas</taxon>
    </lineage>
</organism>
<evidence type="ECO:0000256" key="1">
    <source>
        <dbReference type="SAM" id="MobiDB-lite"/>
    </source>
</evidence>
<dbReference type="EMBL" id="LGRX02022184">
    <property type="protein sequence ID" value="KAK3255865.1"/>
    <property type="molecule type" value="Genomic_DNA"/>
</dbReference>
<accession>A0AAE0FA64</accession>
<sequence length="213" mass="24069">GQANFSSAIVAEHESACSTPTHATSSADTQYPEEHRLMLDKDAPSAPVSIAMDKRGEQPEQTTTRSRSGTNPNPLSSFAAAIRVHRVSEALTYYKLPRWIKENYPGPDVSKIVSVFASCDSGFTGRAKHHNLMEEILNVSEPNNDVSGKTGALFQEMDFKYFKAAFQLKRVRCELVFHFRKTKTSKLIDLHMRWLYPVTVVIFNLYMFSIRYA</sequence>